<keyword evidence="1" id="KW-0472">Membrane</keyword>
<gene>
    <name evidence="2" type="ORF">SDC9_104370</name>
</gene>
<keyword evidence="1" id="KW-1133">Transmembrane helix</keyword>
<evidence type="ECO:0000256" key="1">
    <source>
        <dbReference type="SAM" id="Phobius"/>
    </source>
</evidence>
<organism evidence="2">
    <name type="scientific">bioreactor metagenome</name>
    <dbReference type="NCBI Taxonomy" id="1076179"/>
    <lineage>
        <taxon>unclassified sequences</taxon>
        <taxon>metagenomes</taxon>
        <taxon>ecological metagenomes</taxon>
    </lineage>
</organism>
<reference evidence="2" key="1">
    <citation type="submission" date="2019-08" db="EMBL/GenBank/DDBJ databases">
        <authorList>
            <person name="Kucharzyk K."/>
            <person name="Murdoch R.W."/>
            <person name="Higgins S."/>
            <person name="Loffler F."/>
        </authorList>
    </citation>
    <scope>NUCLEOTIDE SEQUENCE</scope>
</reference>
<feature type="transmembrane region" description="Helical" evidence="1">
    <location>
        <begin position="12"/>
        <end position="34"/>
    </location>
</feature>
<dbReference type="EMBL" id="VSSQ01016327">
    <property type="protein sequence ID" value="MPM57548.1"/>
    <property type="molecule type" value="Genomic_DNA"/>
</dbReference>
<name>A0A645AXQ8_9ZZZZ</name>
<evidence type="ECO:0000313" key="2">
    <source>
        <dbReference type="EMBL" id="MPM57548.1"/>
    </source>
</evidence>
<accession>A0A645AXQ8</accession>
<sequence length="131" mass="14691">MIYFQGCRRFKCPHGIFTFFGSCLPFVYIITSFLPFPVFRNLVVLANILVKLSGDSAHHVLVSDIRLTQSSCSQPSEPFTRFDKNDRFTHPGRLDSGGYTGGCAAINNNIVTFCLLAKRGYNKKSENNVCQ</sequence>
<dbReference type="AlphaFoldDB" id="A0A645AXQ8"/>
<proteinExistence type="predicted"/>
<keyword evidence="1" id="KW-0812">Transmembrane</keyword>
<protein>
    <submittedName>
        <fullName evidence="2">Uncharacterized protein</fullName>
    </submittedName>
</protein>
<comment type="caution">
    <text evidence="2">The sequence shown here is derived from an EMBL/GenBank/DDBJ whole genome shotgun (WGS) entry which is preliminary data.</text>
</comment>